<dbReference type="PANTHER" id="PTHR42282:SF1">
    <property type="entry name" value="PANTOATE KINASE"/>
    <property type="match status" value="1"/>
</dbReference>
<dbReference type="EC" id="2.7.1.169" evidence="1"/>
<reference evidence="3 4" key="1">
    <citation type="submission" date="2019-10" db="EMBL/GenBank/DDBJ databases">
        <title>Genome Sequences from Six Type Strain Members of the Archaeal Family Sulfolobaceae: Acidianus ambivalens, Acidianus infernus, Metallosphaera prunae, Stygiolobus azoricus, Sulfolobus metallicus, and Sulfurisphaera ohwakuensis.</title>
        <authorList>
            <person name="Counts J.A."/>
            <person name="Kelly R.M."/>
        </authorList>
    </citation>
    <scope>NUCLEOTIDE SEQUENCE [LARGE SCALE GENOMIC DNA]</scope>
    <source>
        <strain evidence="3 4">FC6</strain>
    </source>
</reference>
<dbReference type="InterPro" id="IPR006204">
    <property type="entry name" value="GHMP_kinase_N_dom"/>
</dbReference>
<dbReference type="GO" id="GO:0005524">
    <property type="term" value="F:ATP binding"/>
    <property type="evidence" value="ECO:0007669"/>
    <property type="project" value="UniProtKB-KW"/>
</dbReference>
<feature type="domain" description="GHMP kinase N-terminal" evidence="2">
    <location>
        <begin position="74"/>
        <end position="142"/>
    </location>
</feature>
<keyword evidence="1 3" id="KW-0418">Kinase</keyword>
<comment type="catalytic activity">
    <reaction evidence="1">
        <text>(R)-pantoate + ATP = (R)-4-phosphopantoate + ADP + H(+)</text>
        <dbReference type="Rhea" id="RHEA:28246"/>
        <dbReference type="ChEBI" id="CHEBI:15378"/>
        <dbReference type="ChEBI" id="CHEBI:15980"/>
        <dbReference type="ChEBI" id="CHEBI:30616"/>
        <dbReference type="ChEBI" id="CHEBI:61294"/>
        <dbReference type="ChEBI" id="CHEBI:456216"/>
        <dbReference type="EC" id="2.7.1.169"/>
    </reaction>
</comment>
<keyword evidence="1" id="KW-0808">Transferase</keyword>
<protein>
    <recommendedName>
        <fullName evidence="1">Pantoate kinase</fullName>
        <shortName evidence="1">PoK</shortName>
        <ecNumber evidence="1">2.7.1.169</ecNumber>
    </recommendedName>
</protein>
<accession>A0A650CRT8</accession>
<dbReference type="PANTHER" id="PTHR42282">
    <property type="entry name" value="PANTOATE KINASE-RELATED"/>
    <property type="match status" value="1"/>
</dbReference>
<evidence type="ECO:0000256" key="1">
    <source>
        <dbReference type="HAMAP-Rule" id="MF_02223"/>
    </source>
</evidence>
<evidence type="ECO:0000313" key="4">
    <source>
        <dbReference type="Proteomes" id="UP000423396"/>
    </source>
</evidence>
<dbReference type="EMBL" id="CP045483">
    <property type="protein sequence ID" value="QGR20540.1"/>
    <property type="molecule type" value="Genomic_DNA"/>
</dbReference>
<dbReference type="UniPathway" id="UPA00241"/>
<name>A0A650CRT8_9CREN</name>
<comment type="function">
    <text evidence="1">Phosphorylates (R)-pantoate to form (R)-4-phosphopantoate in the CoA biosynthesis pathway.</text>
</comment>
<dbReference type="Gene3D" id="3.30.230.10">
    <property type="match status" value="1"/>
</dbReference>
<dbReference type="GO" id="GO:0015937">
    <property type="term" value="P:coenzyme A biosynthetic process"/>
    <property type="evidence" value="ECO:0007669"/>
    <property type="project" value="UniProtKB-UniRule"/>
</dbReference>
<keyword evidence="4" id="KW-1185">Reference proteome</keyword>
<keyword evidence="1" id="KW-0547">Nucleotide-binding</keyword>
<dbReference type="SUPFAM" id="SSF54211">
    <property type="entry name" value="Ribosomal protein S5 domain 2-like"/>
    <property type="match status" value="1"/>
</dbReference>
<keyword evidence="1" id="KW-0173">Coenzyme A biosynthesis</keyword>
<dbReference type="InterPro" id="IPR012043">
    <property type="entry name" value="PoK"/>
</dbReference>
<dbReference type="OrthoDB" id="85822at2157"/>
<dbReference type="AlphaFoldDB" id="A0A650CRT8"/>
<evidence type="ECO:0000259" key="2">
    <source>
        <dbReference type="Pfam" id="PF00288"/>
    </source>
</evidence>
<comment type="pathway">
    <text evidence="1">Cofactor biosynthesis; coenzyme A biosynthesis.</text>
</comment>
<dbReference type="GO" id="GO:0016301">
    <property type="term" value="F:kinase activity"/>
    <property type="evidence" value="ECO:0007669"/>
    <property type="project" value="UniProtKB-UniRule"/>
</dbReference>
<dbReference type="InterPro" id="IPR020568">
    <property type="entry name" value="Ribosomal_Su5_D2-typ_SF"/>
</dbReference>
<dbReference type="HAMAP" id="MF_02223">
    <property type="entry name" value="Pantoate_kinase"/>
    <property type="match status" value="1"/>
</dbReference>
<dbReference type="InterPro" id="IPR014721">
    <property type="entry name" value="Ribsml_uS5_D2-typ_fold_subgr"/>
</dbReference>
<evidence type="ECO:0000313" key="3">
    <source>
        <dbReference type="EMBL" id="QGR20540.1"/>
    </source>
</evidence>
<proteinExistence type="inferred from homology"/>
<dbReference type="Proteomes" id="UP000423396">
    <property type="component" value="Chromosome"/>
</dbReference>
<comment type="similarity">
    <text evidence="1">Belongs to the GHMP kinase family. PoK subfamily.</text>
</comment>
<sequence>MHLEVSIPLNVSGVWYPVYDNDVSKSGSIGLSLTLEPKLVVTGRLSDREKIIIIRSDGEELELNDFKNLLTLKKLGTLSLNVYSEVPLGYGYGMSGAISLGYAMIAYELGLTDLRKALLTAHESEVLSKNGLGDVISEYYGGGIIFRKKPGAPTIGEVEVFTVTDDVQICSLPESRLSTSLLLKTNENALNYINQFLLNPTIHNFFEVAKKFTEELGFISPYKGSFKKKGLILKLGECGEGWIKHKIARSGVSVR</sequence>
<dbReference type="Pfam" id="PF00288">
    <property type="entry name" value="GHMP_kinases_N"/>
    <property type="match status" value="1"/>
</dbReference>
<dbReference type="PIRSF" id="PIRSF016896">
    <property type="entry name" value="GHMP_arc_MJ0969"/>
    <property type="match status" value="1"/>
</dbReference>
<dbReference type="KEGG" id="sazo:D1868_07820"/>
<organism evidence="3 4">
    <name type="scientific">Stygiolobus azoricus</name>
    <dbReference type="NCBI Taxonomy" id="41675"/>
    <lineage>
        <taxon>Archaea</taxon>
        <taxon>Thermoproteota</taxon>
        <taxon>Thermoprotei</taxon>
        <taxon>Sulfolobales</taxon>
        <taxon>Sulfolobaceae</taxon>
        <taxon>Stygiolobus</taxon>
    </lineage>
</organism>
<keyword evidence="1" id="KW-0067">ATP-binding</keyword>
<gene>
    <name evidence="3" type="ORF">D1868_07820</name>
</gene>